<sequence length="124" mass="14368">MGRYNIDRRRKSQIWNATIWRGPKNILNRGESLLYENTRAHTTRVAQDLRVSFGCDIVTHPPYSSDLAPSDIHLFTNPKEILGGKRFCNDEEVKETVAKWLSEVERKVFDRGIKKLVPGLKRCI</sequence>
<evidence type="ECO:0000313" key="2">
    <source>
        <dbReference type="Proteomes" id="UP001558652"/>
    </source>
</evidence>
<dbReference type="Gene3D" id="3.30.420.10">
    <property type="entry name" value="Ribonuclease H-like superfamily/Ribonuclease H"/>
    <property type="match status" value="1"/>
</dbReference>
<dbReference type="InterPro" id="IPR052709">
    <property type="entry name" value="Transposase-MT_Hybrid"/>
</dbReference>
<dbReference type="PANTHER" id="PTHR46060:SF1">
    <property type="entry name" value="MARINER MOS1 TRANSPOSASE-LIKE PROTEIN"/>
    <property type="match status" value="1"/>
</dbReference>
<protein>
    <recommendedName>
        <fullName evidence="3">Histone-lysine N-methyltransferase SETMAR</fullName>
    </recommendedName>
</protein>
<comment type="caution">
    <text evidence="1">The sequence shown here is derived from an EMBL/GenBank/DDBJ whole genome shotgun (WGS) entry which is preliminary data.</text>
</comment>
<dbReference type="EMBL" id="JBFDAA010000004">
    <property type="protein sequence ID" value="KAL1138258.1"/>
    <property type="molecule type" value="Genomic_DNA"/>
</dbReference>
<evidence type="ECO:0008006" key="3">
    <source>
        <dbReference type="Google" id="ProtNLM"/>
    </source>
</evidence>
<dbReference type="Proteomes" id="UP001558652">
    <property type="component" value="Unassembled WGS sequence"/>
</dbReference>
<organism evidence="1 2">
    <name type="scientific">Ranatra chinensis</name>
    <dbReference type="NCBI Taxonomy" id="642074"/>
    <lineage>
        <taxon>Eukaryota</taxon>
        <taxon>Metazoa</taxon>
        <taxon>Ecdysozoa</taxon>
        <taxon>Arthropoda</taxon>
        <taxon>Hexapoda</taxon>
        <taxon>Insecta</taxon>
        <taxon>Pterygota</taxon>
        <taxon>Neoptera</taxon>
        <taxon>Paraneoptera</taxon>
        <taxon>Hemiptera</taxon>
        <taxon>Heteroptera</taxon>
        <taxon>Panheteroptera</taxon>
        <taxon>Nepomorpha</taxon>
        <taxon>Nepidae</taxon>
        <taxon>Ranatrinae</taxon>
        <taxon>Ranatra</taxon>
    </lineage>
</organism>
<dbReference type="InterPro" id="IPR036397">
    <property type="entry name" value="RNaseH_sf"/>
</dbReference>
<dbReference type="AlphaFoldDB" id="A0ABD0YQK4"/>
<accession>A0ABD0YQK4</accession>
<proteinExistence type="predicted"/>
<reference evidence="1 2" key="1">
    <citation type="submission" date="2024-07" db="EMBL/GenBank/DDBJ databases">
        <title>Chromosome-level genome assembly of the water stick insect Ranatra chinensis (Heteroptera: Nepidae).</title>
        <authorList>
            <person name="Liu X."/>
        </authorList>
    </citation>
    <scope>NUCLEOTIDE SEQUENCE [LARGE SCALE GENOMIC DNA]</scope>
    <source>
        <strain evidence="1">Cailab_2021Rc</strain>
        <tissue evidence="1">Muscle</tissue>
    </source>
</reference>
<gene>
    <name evidence="1" type="ORF">AAG570_009947</name>
</gene>
<dbReference type="PANTHER" id="PTHR46060">
    <property type="entry name" value="MARINER MOS1 TRANSPOSASE-LIKE PROTEIN"/>
    <property type="match status" value="1"/>
</dbReference>
<evidence type="ECO:0000313" key="1">
    <source>
        <dbReference type="EMBL" id="KAL1138258.1"/>
    </source>
</evidence>
<name>A0ABD0YQK4_9HEMI</name>
<keyword evidence="2" id="KW-1185">Reference proteome</keyword>